<evidence type="ECO:0000313" key="2">
    <source>
        <dbReference type="Proteomes" id="UP000235145"/>
    </source>
</evidence>
<dbReference type="EMBL" id="NBSK02000008">
    <property type="protein sequence ID" value="KAJ0189267.1"/>
    <property type="molecule type" value="Genomic_DNA"/>
</dbReference>
<dbReference type="AlphaFoldDB" id="A0A9R1ULI8"/>
<evidence type="ECO:0000313" key="1">
    <source>
        <dbReference type="EMBL" id="KAJ0189267.1"/>
    </source>
</evidence>
<name>A0A9R1ULI8_LACSA</name>
<organism evidence="1 2">
    <name type="scientific">Lactuca sativa</name>
    <name type="common">Garden lettuce</name>
    <dbReference type="NCBI Taxonomy" id="4236"/>
    <lineage>
        <taxon>Eukaryota</taxon>
        <taxon>Viridiplantae</taxon>
        <taxon>Streptophyta</taxon>
        <taxon>Embryophyta</taxon>
        <taxon>Tracheophyta</taxon>
        <taxon>Spermatophyta</taxon>
        <taxon>Magnoliopsida</taxon>
        <taxon>eudicotyledons</taxon>
        <taxon>Gunneridae</taxon>
        <taxon>Pentapetalae</taxon>
        <taxon>asterids</taxon>
        <taxon>campanulids</taxon>
        <taxon>Asterales</taxon>
        <taxon>Asteraceae</taxon>
        <taxon>Cichorioideae</taxon>
        <taxon>Cichorieae</taxon>
        <taxon>Lactucinae</taxon>
        <taxon>Lactuca</taxon>
    </lineage>
</organism>
<protein>
    <submittedName>
        <fullName evidence="1">Uncharacterized protein</fullName>
    </submittedName>
</protein>
<accession>A0A9R1ULI8</accession>
<keyword evidence="2" id="KW-1185">Reference proteome</keyword>
<comment type="caution">
    <text evidence="1">The sequence shown here is derived from an EMBL/GenBank/DDBJ whole genome shotgun (WGS) entry which is preliminary data.</text>
</comment>
<proteinExistence type="predicted"/>
<gene>
    <name evidence="1" type="ORF">LSAT_V11C800416650</name>
</gene>
<sequence>MTSTSYTVSGFEENFRRLTHDVCEVFANIDHMKWARAYFPNILNQHNVPIITLTEAIRDYIQWTFVERSLMTSKIPGAILNHLITCTRTLFDHIYFSGRLTTVLTSYVDVMLHKRMQKSVWWQAK</sequence>
<dbReference type="Proteomes" id="UP000235145">
    <property type="component" value="Unassembled WGS sequence"/>
</dbReference>
<reference evidence="1 2" key="1">
    <citation type="journal article" date="2017" name="Nat. Commun.">
        <title>Genome assembly with in vitro proximity ligation data and whole-genome triplication in lettuce.</title>
        <authorList>
            <person name="Reyes-Chin-Wo S."/>
            <person name="Wang Z."/>
            <person name="Yang X."/>
            <person name="Kozik A."/>
            <person name="Arikit S."/>
            <person name="Song C."/>
            <person name="Xia L."/>
            <person name="Froenicke L."/>
            <person name="Lavelle D.O."/>
            <person name="Truco M.J."/>
            <person name="Xia R."/>
            <person name="Zhu S."/>
            <person name="Xu C."/>
            <person name="Xu H."/>
            <person name="Xu X."/>
            <person name="Cox K."/>
            <person name="Korf I."/>
            <person name="Meyers B.C."/>
            <person name="Michelmore R.W."/>
        </authorList>
    </citation>
    <scope>NUCLEOTIDE SEQUENCE [LARGE SCALE GENOMIC DNA]</scope>
    <source>
        <strain evidence="2">cv. Salinas</strain>
        <tissue evidence="1">Seedlings</tissue>
    </source>
</reference>